<dbReference type="InterPro" id="IPR027417">
    <property type="entry name" value="P-loop_NTPase"/>
</dbReference>
<comment type="similarity">
    <text evidence="9">Belongs to the deoxyhypusine hydroxylase family.</text>
</comment>
<dbReference type="PRINTS" id="PR01716">
    <property type="entry name" value="DEATHASSOCP3"/>
</dbReference>
<protein>
    <recommendedName>
        <fullName evidence="9">Deoxyhypusine hydroxylase</fullName>
        <shortName evidence="9">DOHH</shortName>
        <ecNumber evidence="9">1.14.99.29</ecNumber>
    </recommendedName>
    <alternativeName>
        <fullName evidence="9">Deoxyhypusine dioxygenase</fullName>
    </alternativeName>
    <alternativeName>
        <fullName evidence="9">Deoxyhypusine monooxygenase</fullName>
    </alternativeName>
</protein>
<keyword evidence="3 9" id="KW-0479">Metal-binding</keyword>
<dbReference type="SMART" id="SM00567">
    <property type="entry name" value="EZ_HEAT"/>
    <property type="match status" value="6"/>
</dbReference>
<feature type="binding site" evidence="9">
    <location>
        <position position="245"/>
    </location>
    <ligand>
        <name>Fe cation</name>
        <dbReference type="ChEBI" id="CHEBI:24875"/>
        <label>2</label>
    </ligand>
</feature>
<evidence type="ECO:0000313" key="11">
    <source>
        <dbReference type="Proteomes" id="UP000829354"/>
    </source>
</evidence>
<dbReference type="FunFam" id="1.25.10.10:FF:000099">
    <property type="entry name" value="Deoxyhypusine hydroxylase"/>
    <property type="match status" value="2"/>
</dbReference>
<evidence type="ECO:0000256" key="3">
    <source>
        <dbReference type="ARBA" id="ARBA00022723"/>
    </source>
</evidence>
<evidence type="ECO:0000256" key="4">
    <source>
        <dbReference type="ARBA" id="ARBA00022737"/>
    </source>
</evidence>
<feature type="binding site" evidence="9">
    <location>
        <position position="94"/>
    </location>
    <ligand>
        <name>Fe cation</name>
        <dbReference type="ChEBI" id="CHEBI:24875"/>
        <label>1</label>
    </ligand>
</feature>
<dbReference type="GO" id="GO:0046872">
    <property type="term" value="F:metal ion binding"/>
    <property type="evidence" value="ECO:0007669"/>
    <property type="project" value="UniProtKB-KW"/>
</dbReference>
<dbReference type="GO" id="GO:0006915">
    <property type="term" value="P:apoptotic process"/>
    <property type="evidence" value="ECO:0007669"/>
    <property type="project" value="InterPro"/>
</dbReference>
<dbReference type="SUPFAM" id="SSF48371">
    <property type="entry name" value="ARM repeat"/>
    <property type="match status" value="1"/>
</dbReference>
<feature type="binding site" evidence="9">
    <location>
        <position position="95"/>
    </location>
    <ligand>
        <name>Fe cation</name>
        <dbReference type="ChEBI" id="CHEBI:24875"/>
        <label>1</label>
    </ligand>
</feature>
<dbReference type="GO" id="GO:0005761">
    <property type="term" value="C:mitochondrial ribosome"/>
    <property type="evidence" value="ECO:0007669"/>
    <property type="project" value="InterPro"/>
</dbReference>
<keyword evidence="4" id="KW-0677">Repeat</keyword>
<evidence type="ECO:0000256" key="8">
    <source>
        <dbReference type="ARBA" id="ARBA00023256"/>
    </source>
</evidence>
<dbReference type="PANTHER" id="PTHR12697:SF5">
    <property type="entry name" value="DEOXYHYPUSINE HYDROXYLASE"/>
    <property type="match status" value="1"/>
</dbReference>
<feature type="binding site" evidence="9">
    <location>
        <position position="212"/>
    </location>
    <ligand>
        <name>Fe cation</name>
        <dbReference type="ChEBI" id="CHEBI:24875"/>
        <label>2</label>
    </ligand>
</feature>
<feature type="binding site" evidence="9">
    <location>
        <position position="246"/>
    </location>
    <ligand>
        <name>Fe cation</name>
        <dbReference type="ChEBI" id="CHEBI:24875"/>
        <label>2</label>
    </ligand>
</feature>
<evidence type="ECO:0000256" key="9">
    <source>
        <dbReference type="HAMAP-Rule" id="MF_03101"/>
    </source>
</evidence>
<dbReference type="PANTHER" id="PTHR12697">
    <property type="entry name" value="PBS LYASE HEAT-LIKE PROTEIN"/>
    <property type="match status" value="1"/>
</dbReference>
<evidence type="ECO:0000256" key="7">
    <source>
        <dbReference type="ARBA" id="ARBA00023033"/>
    </source>
</evidence>
<dbReference type="Proteomes" id="UP000829354">
    <property type="component" value="Chromosome II"/>
</dbReference>
<evidence type="ECO:0000256" key="5">
    <source>
        <dbReference type="ARBA" id="ARBA00023002"/>
    </source>
</evidence>
<dbReference type="HAMAP" id="MF_03101">
    <property type="entry name" value="Deoxyhypusine_hydroxylase"/>
    <property type="match status" value="1"/>
</dbReference>
<comment type="pathway">
    <text evidence="2 9">Protein modification; eIF5A hypusination.</text>
</comment>
<comment type="catalytic activity">
    <reaction evidence="1 9">
        <text>[eIF5A protein]-deoxyhypusine + AH2 + O2 = [eIF5A protein]-hypusine + A + H2O</text>
        <dbReference type="Rhea" id="RHEA:14101"/>
        <dbReference type="Rhea" id="RHEA-COMP:10144"/>
        <dbReference type="Rhea" id="RHEA-COMP:12592"/>
        <dbReference type="ChEBI" id="CHEBI:13193"/>
        <dbReference type="ChEBI" id="CHEBI:15377"/>
        <dbReference type="ChEBI" id="CHEBI:15379"/>
        <dbReference type="ChEBI" id="CHEBI:17499"/>
        <dbReference type="ChEBI" id="CHEBI:82657"/>
        <dbReference type="ChEBI" id="CHEBI:91175"/>
        <dbReference type="EC" id="1.14.99.29"/>
    </reaction>
</comment>
<dbReference type="InterPro" id="IPR008092">
    <property type="entry name" value="Ribosomal_mS29_met"/>
</dbReference>
<name>A0AAE9EDJ3_CAEBR</name>
<dbReference type="EC" id="1.14.99.29" evidence="9"/>
<reference evidence="10 11" key="1">
    <citation type="submission" date="2022-04" db="EMBL/GenBank/DDBJ databases">
        <title>Chromosome-level reference genomes for two strains of Caenorhabditis briggsae: an improved platform for comparative genomics.</title>
        <authorList>
            <person name="Stevens L."/>
            <person name="Andersen E."/>
        </authorList>
    </citation>
    <scope>NUCLEOTIDE SEQUENCE [LARGE SCALE GENOMIC DNA]</scope>
    <source>
        <strain evidence="10">VX34</strain>
        <tissue evidence="10">Whole-organism</tissue>
    </source>
</reference>
<dbReference type="Gene3D" id="1.25.10.10">
    <property type="entry name" value="Leucine-rich Repeat Variant"/>
    <property type="match status" value="2"/>
</dbReference>
<keyword evidence="7 9" id="KW-0503">Monooxygenase</keyword>
<dbReference type="InterPro" id="IPR019368">
    <property type="entry name" value="Ribosomal_mS29"/>
</dbReference>
<keyword evidence="11" id="KW-1185">Reference proteome</keyword>
<dbReference type="InterPro" id="IPR011989">
    <property type="entry name" value="ARM-like"/>
</dbReference>
<keyword evidence="5 9" id="KW-0560">Oxidoreductase</keyword>
<dbReference type="InterPro" id="IPR004155">
    <property type="entry name" value="PBS_lyase_HEAT"/>
</dbReference>
<evidence type="ECO:0000256" key="6">
    <source>
        <dbReference type="ARBA" id="ARBA00023004"/>
    </source>
</evidence>
<evidence type="ECO:0000313" key="10">
    <source>
        <dbReference type="EMBL" id="UMM17796.1"/>
    </source>
</evidence>
<organism evidence="10 11">
    <name type="scientific">Caenorhabditis briggsae</name>
    <dbReference type="NCBI Taxonomy" id="6238"/>
    <lineage>
        <taxon>Eukaryota</taxon>
        <taxon>Metazoa</taxon>
        <taxon>Ecdysozoa</taxon>
        <taxon>Nematoda</taxon>
        <taxon>Chromadorea</taxon>
        <taxon>Rhabditida</taxon>
        <taxon>Rhabditina</taxon>
        <taxon>Rhabditomorpha</taxon>
        <taxon>Rhabditoidea</taxon>
        <taxon>Rhabditidae</taxon>
        <taxon>Peloderinae</taxon>
        <taxon>Caenorhabditis</taxon>
    </lineage>
</organism>
<dbReference type="GO" id="GO:0015935">
    <property type="term" value="C:small ribosomal subunit"/>
    <property type="evidence" value="ECO:0007669"/>
    <property type="project" value="InterPro"/>
</dbReference>
<dbReference type="GO" id="GO:0019135">
    <property type="term" value="F:deoxyhypusine monooxygenase activity"/>
    <property type="evidence" value="ECO:0007669"/>
    <property type="project" value="UniProtKB-UniRule"/>
</dbReference>
<dbReference type="InterPro" id="IPR027517">
    <property type="entry name" value="Deoxyhypusine_hydroxylase"/>
</dbReference>
<dbReference type="InterPro" id="IPR016024">
    <property type="entry name" value="ARM-type_fold"/>
</dbReference>
<dbReference type="AlphaFoldDB" id="A0AAE9EDJ3"/>
<proteinExistence type="inferred from homology"/>
<accession>A0AAE9EDJ3</accession>
<sequence>MVATKTFSDAEIDNIGQALNDAKRPLKSRFRALFILRNIGCDRSVEWIGKCLNDESALLKHELAYCLGQMQNKSAIPTLVNVLQDEKQEPMVRHEAGEALGAIADPSVKEVLRKYAQDPCPEVSETCQIALGRVEWVEKSGKDTNSPYDSVDPTPSASTVDVTELAATLVNVSLPLFDRYRAMFSLRNINTDESIKALAQGLYCEDSALFRHEIAYVLGQVQSPVAIKELKDRLLLPTENCMVRHECAEALGAIANEECTEILKQYVNDEERVVRESCEVALDMVDYENSSDLQMKPCGRLVLQVARRMGSCKQKVSSCRQFSSEATAHDNIKVGTLCEMELAVAKQLNMKSHLPAPLSKQMDTLGEIVTLIREPIAEIASCMRIVDKNLPNLRLVLWGAFGTGKTVTLNQAVHHAYTNKWAIVHLRSAMELTRRVKEIEMSSFVSGRINDPSNAVAILQNFKQQNQHIWKILGVLLTEKDYEWSKSERTLKGKPITEIIEMGISAPFLASDCVGALFRELRRHAKDDKLKVLVAIDDANSLWGKTLVKRADRTYAPPSDLTLVVHFRRMISNDWTNGCVLMVADKKEVADARDELGVSRHTPLELFGEEGFEFVEPFVPIETTNYTESETDALYNYYVNKNWLASKAARSEEGRKQLMHLSAFNPYYYERLCAFN</sequence>
<evidence type="ECO:0000256" key="2">
    <source>
        <dbReference type="ARBA" id="ARBA00005041"/>
    </source>
</evidence>
<dbReference type="SUPFAM" id="SSF52540">
    <property type="entry name" value="P-loop containing nucleoside triphosphate hydrolases"/>
    <property type="match status" value="1"/>
</dbReference>
<comment type="cofactor">
    <cofactor evidence="9">
        <name>Fe(2+)</name>
        <dbReference type="ChEBI" id="CHEBI:29033"/>
    </cofactor>
    <text evidence="9">Binds 2 Fe(2+) ions per subunit.</text>
</comment>
<feature type="binding site" evidence="9">
    <location>
        <position position="61"/>
    </location>
    <ligand>
        <name>Fe cation</name>
        <dbReference type="ChEBI" id="CHEBI:24875"/>
        <label>1</label>
    </ligand>
</feature>
<dbReference type="Pfam" id="PF03130">
    <property type="entry name" value="HEAT_PBS"/>
    <property type="match status" value="3"/>
</dbReference>
<evidence type="ECO:0000256" key="1">
    <source>
        <dbReference type="ARBA" id="ARBA00000068"/>
    </source>
</evidence>
<gene>
    <name evidence="9" type="primary">dohh-1</name>
    <name evidence="9" type="synonym">tag-242</name>
    <name evidence="10" type="ORF">L5515_014169</name>
</gene>
<comment type="function">
    <text evidence="9">Catalyzes the hydroxylation of the N(6)-(4-aminobutyl)-L-lysine intermediate to form hypusine, an essential post-translational modification only found in mature eIF-5A factor.</text>
</comment>
<keyword evidence="6 9" id="KW-0408">Iron</keyword>
<feature type="binding site" evidence="9">
    <location>
        <position position="62"/>
    </location>
    <ligand>
        <name>Fe cation</name>
        <dbReference type="ChEBI" id="CHEBI:24875"/>
        <label>1</label>
    </ligand>
</feature>
<dbReference type="EMBL" id="CP092621">
    <property type="protein sequence ID" value="UMM17796.1"/>
    <property type="molecule type" value="Genomic_DNA"/>
</dbReference>
<dbReference type="Pfam" id="PF10236">
    <property type="entry name" value="DAP3"/>
    <property type="match status" value="1"/>
</dbReference>
<keyword evidence="8 9" id="KW-0386">Hypusine biosynthesis</keyword>
<feature type="binding site" evidence="9">
    <location>
        <position position="213"/>
    </location>
    <ligand>
        <name>Fe cation</name>
        <dbReference type="ChEBI" id="CHEBI:24875"/>
        <label>2</label>
    </ligand>
</feature>